<evidence type="ECO:0000313" key="1">
    <source>
        <dbReference type="EMBL" id="KUM86564.1"/>
    </source>
</evidence>
<name>A0A101N4T7_9ACTN</name>
<dbReference type="EMBL" id="LMWM01000023">
    <property type="protein sequence ID" value="KUM86564.1"/>
    <property type="molecule type" value="Genomic_DNA"/>
</dbReference>
<dbReference type="Proteomes" id="UP000053039">
    <property type="component" value="Unassembled WGS sequence"/>
</dbReference>
<gene>
    <name evidence="1" type="ORF">AQI94_21110</name>
</gene>
<organism evidence="1 2">
    <name type="scientific">Streptomyces pseudovenezuelae</name>
    <dbReference type="NCBI Taxonomy" id="67350"/>
    <lineage>
        <taxon>Bacteria</taxon>
        <taxon>Bacillati</taxon>
        <taxon>Actinomycetota</taxon>
        <taxon>Actinomycetes</taxon>
        <taxon>Kitasatosporales</taxon>
        <taxon>Streptomycetaceae</taxon>
        <taxon>Streptomyces</taxon>
        <taxon>Streptomyces aurantiacus group</taxon>
    </lineage>
</organism>
<proteinExistence type="predicted"/>
<dbReference type="OrthoDB" id="4101270at2"/>
<comment type="caution">
    <text evidence="1">The sequence shown here is derived from an EMBL/GenBank/DDBJ whole genome shotgun (WGS) entry which is preliminary data.</text>
</comment>
<evidence type="ECO:0000313" key="2">
    <source>
        <dbReference type="Proteomes" id="UP000053039"/>
    </source>
</evidence>
<reference evidence="1 2" key="1">
    <citation type="submission" date="2015-10" db="EMBL/GenBank/DDBJ databases">
        <title>Draft genome sequence of Streptomyces pseudovenezuelae DSM 40212, type strain for the species Streptomyces pseudovenezuelae.</title>
        <authorList>
            <person name="Ruckert C."/>
            <person name="Winkler A."/>
            <person name="Kalinowski J."/>
            <person name="Kampfer P."/>
            <person name="Glaeser S."/>
        </authorList>
    </citation>
    <scope>NUCLEOTIDE SEQUENCE [LARGE SCALE GENOMIC DNA]</scope>
    <source>
        <strain evidence="1 2">DSM 40212</strain>
    </source>
</reference>
<protein>
    <submittedName>
        <fullName evidence="1">Uncharacterized protein</fullName>
    </submittedName>
</protein>
<sequence>MSVGGVGIPRLQDLAYIEVAIGNVAQGATFEQVRRALVDRAAAVAREGDTDGSYSARKWELARSDTRKHVHNTVDVLKELMRLGWVEKHILPSSPNSAYAHADSVFTLTPAGERWAALVAADGRAAYNALTGVLLNTHPQFEGFLRLLGARPDSSTTHLTIPLLRFSASGYGTNAAYLDAFVAFATDAAAQGTLGWTAEPEAISESVRDYVRRFEERARAREKEISRKQFATTCEEAMARFVFGAAGCPLDYISLELLRRWTRFLGLANFSYYAPGPSAMRLWPTAVVTGSGDAVAISRRVGKEVRRAALDAVWAIWREQRADAAGGMYLPVWQLRAAVCWKQRISDDEFDLALREALAGEHPGLGLSIHLDQASLRVAPASTKPLIIPSASGLRRVFNVISVAQEPTVHATSTTTQET</sequence>
<dbReference type="AlphaFoldDB" id="A0A101N4T7"/>
<dbReference type="RefSeq" id="WP_051831907.1">
    <property type="nucleotide sequence ID" value="NZ_KQ948148.1"/>
</dbReference>
<accession>A0A101N4T7</accession>